<sequence length="270" mass="29596">MNKFKILGVCALALSLCIPCLQTSAAINGNIEKNGVGDYNQVIDSRTQSPVSQADVSLPSKGYKTKTDNEGRFSLGAKIDAPTIMSVQKDGYKPFSLTVDGQSLSKPIVVGIEKTNPHDIIIDKNMYHIGDDNYSENSANAAEFRIKAIGPFYTKSFKVGNLPPNEDAYLVIGSVIGIDTKMARDMGQSKVTTTYASPPQIFFNGNMIAELNLNGDNQQIKIPRNLIRPNADNQITVKAGKNLFQMAYIDYDDIELMNLFIETKSKLAND</sequence>
<evidence type="ECO:0000313" key="3">
    <source>
        <dbReference type="Proteomes" id="UP000886748"/>
    </source>
</evidence>
<keyword evidence="1" id="KW-0732">Signal</keyword>
<organism evidence="2 3">
    <name type="scientific">Candidatus Limenecus avicola</name>
    <dbReference type="NCBI Taxonomy" id="2840847"/>
    <lineage>
        <taxon>Bacteria</taxon>
        <taxon>Bacillati</taxon>
        <taxon>Bacillota</taxon>
        <taxon>Clostridia</taxon>
        <taxon>Eubacteriales</taxon>
        <taxon>Clostridiaceae</taxon>
        <taxon>Clostridiaceae incertae sedis</taxon>
        <taxon>Candidatus Limenecus</taxon>
    </lineage>
</organism>
<evidence type="ECO:0000313" key="2">
    <source>
        <dbReference type="EMBL" id="HIU91838.1"/>
    </source>
</evidence>
<proteinExistence type="predicted"/>
<dbReference type="Gene3D" id="2.60.40.1120">
    <property type="entry name" value="Carboxypeptidase-like, regulatory domain"/>
    <property type="match status" value="1"/>
</dbReference>
<dbReference type="EMBL" id="DVOD01000013">
    <property type="protein sequence ID" value="HIU91838.1"/>
    <property type="molecule type" value="Genomic_DNA"/>
</dbReference>
<gene>
    <name evidence="2" type="ORF">IAD26_01745</name>
</gene>
<dbReference type="Proteomes" id="UP000886748">
    <property type="component" value="Unassembled WGS sequence"/>
</dbReference>
<evidence type="ECO:0000256" key="1">
    <source>
        <dbReference type="SAM" id="SignalP"/>
    </source>
</evidence>
<feature type="signal peptide" evidence="1">
    <location>
        <begin position="1"/>
        <end position="25"/>
    </location>
</feature>
<dbReference type="InterPro" id="IPR008969">
    <property type="entry name" value="CarboxyPept-like_regulatory"/>
</dbReference>
<feature type="chain" id="PRO_5038513481" description="Carboxypeptidase regulatory-like domain-containing protein" evidence="1">
    <location>
        <begin position="26"/>
        <end position="270"/>
    </location>
</feature>
<dbReference type="SUPFAM" id="SSF49464">
    <property type="entry name" value="Carboxypeptidase regulatory domain-like"/>
    <property type="match status" value="1"/>
</dbReference>
<accession>A0A9D1SQB4</accession>
<reference evidence="2" key="2">
    <citation type="journal article" date="2021" name="PeerJ">
        <title>Extensive microbial diversity within the chicken gut microbiome revealed by metagenomics and culture.</title>
        <authorList>
            <person name="Gilroy R."/>
            <person name="Ravi A."/>
            <person name="Getino M."/>
            <person name="Pursley I."/>
            <person name="Horton D.L."/>
            <person name="Alikhan N.F."/>
            <person name="Baker D."/>
            <person name="Gharbi K."/>
            <person name="Hall N."/>
            <person name="Watson M."/>
            <person name="Adriaenssens E.M."/>
            <person name="Foster-Nyarko E."/>
            <person name="Jarju S."/>
            <person name="Secka A."/>
            <person name="Antonio M."/>
            <person name="Oren A."/>
            <person name="Chaudhuri R.R."/>
            <person name="La Ragione R."/>
            <person name="Hildebrand F."/>
            <person name="Pallen M.J."/>
        </authorList>
    </citation>
    <scope>NUCLEOTIDE SEQUENCE</scope>
    <source>
        <strain evidence="2">CHK154-7741</strain>
    </source>
</reference>
<dbReference type="AlphaFoldDB" id="A0A9D1SQB4"/>
<comment type="caution">
    <text evidence="2">The sequence shown here is derived from an EMBL/GenBank/DDBJ whole genome shotgun (WGS) entry which is preliminary data.</text>
</comment>
<name>A0A9D1SQB4_9CLOT</name>
<evidence type="ECO:0008006" key="4">
    <source>
        <dbReference type="Google" id="ProtNLM"/>
    </source>
</evidence>
<reference evidence="2" key="1">
    <citation type="submission" date="2020-10" db="EMBL/GenBank/DDBJ databases">
        <authorList>
            <person name="Gilroy R."/>
        </authorList>
    </citation>
    <scope>NUCLEOTIDE SEQUENCE</scope>
    <source>
        <strain evidence="2">CHK154-7741</strain>
    </source>
</reference>
<protein>
    <recommendedName>
        <fullName evidence="4">Carboxypeptidase regulatory-like domain-containing protein</fullName>
    </recommendedName>
</protein>